<evidence type="ECO:0000256" key="5">
    <source>
        <dbReference type="SAM" id="SignalP"/>
    </source>
</evidence>
<dbReference type="SUPFAM" id="SSF52833">
    <property type="entry name" value="Thioredoxin-like"/>
    <property type="match status" value="1"/>
</dbReference>
<organism evidence="7 8">
    <name type="scientific">Chitinophaga chungangae</name>
    <dbReference type="NCBI Taxonomy" id="2821488"/>
    <lineage>
        <taxon>Bacteria</taxon>
        <taxon>Pseudomonadati</taxon>
        <taxon>Bacteroidota</taxon>
        <taxon>Chitinophagia</taxon>
        <taxon>Chitinophagales</taxon>
        <taxon>Chitinophagaceae</taxon>
        <taxon>Chitinophaga</taxon>
    </lineage>
</organism>
<reference evidence="8" key="1">
    <citation type="submission" date="2021-03" db="EMBL/GenBank/DDBJ databases">
        <title>Assistant Professor.</title>
        <authorList>
            <person name="Huq M.A."/>
        </authorList>
    </citation>
    <scope>NUCLEOTIDE SEQUENCE [LARGE SCALE GENOMIC DNA]</scope>
    <source>
        <strain evidence="8">MAH-28</strain>
    </source>
</reference>
<feature type="chain" id="PRO_5045363575" evidence="5">
    <location>
        <begin position="21"/>
        <end position="370"/>
    </location>
</feature>
<comment type="subcellular location">
    <subcellularLocation>
        <location evidence="1">Cell envelope</location>
    </subcellularLocation>
</comment>
<dbReference type="PANTHER" id="PTHR42852:SF6">
    <property type="entry name" value="THIOL:DISULFIDE INTERCHANGE PROTEIN DSBE"/>
    <property type="match status" value="1"/>
</dbReference>
<evidence type="ECO:0000256" key="4">
    <source>
        <dbReference type="ARBA" id="ARBA00023284"/>
    </source>
</evidence>
<feature type="signal peptide" evidence="5">
    <location>
        <begin position="1"/>
        <end position="20"/>
    </location>
</feature>
<name>A0ABS3Y7X9_9BACT</name>
<accession>A0ABS3Y7X9</accession>
<dbReference type="EMBL" id="JAGHKP010000001">
    <property type="protein sequence ID" value="MBO9150784.1"/>
    <property type="molecule type" value="Genomic_DNA"/>
</dbReference>
<evidence type="ECO:0000256" key="1">
    <source>
        <dbReference type="ARBA" id="ARBA00004196"/>
    </source>
</evidence>
<dbReference type="InterPro" id="IPR000866">
    <property type="entry name" value="AhpC/TSA"/>
</dbReference>
<evidence type="ECO:0000313" key="7">
    <source>
        <dbReference type="EMBL" id="MBO9150784.1"/>
    </source>
</evidence>
<evidence type="ECO:0000313" key="8">
    <source>
        <dbReference type="Proteomes" id="UP000679126"/>
    </source>
</evidence>
<protein>
    <submittedName>
        <fullName evidence="7">AhpC/TSA family protein</fullName>
    </submittedName>
</protein>
<dbReference type="CDD" id="cd02966">
    <property type="entry name" value="TlpA_like_family"/>
    <property type="match status" value="1"/>
</dbReference>
<keyword evidence="8" id="KW-1185">Reference proteome</keyword>
<dbReference type="Proteomes" id="UP000679126">
    <property type="component" value="Unassembled WGS sequence"/>
</dbReference>
<dbReference type="InterPro" id="IPR050553">
    <property type="entry name" value="Thioredoxin_ResA/DsbE_sf"/>
</dbReference>
<dbReference type="PROSITE" id="PS51352">
    <property type="entry name" value="THIOREDOXIN_2"/>
    <property type="match status" value="1"/>
</dbReference>
<keyword evidence="2" id="KW-0201">Cytochrome c-type biogenesis</keyword>
<dbReference type="Pfam" id="PF14289">
    <property type="entry name" value="DUF4369"/>
    <property type="match status" value="1"/>
</dbReference>
<keyword evidence="4" id="KW-0676">Redox-active center</keyword>
<dbReference type="InterPro" id="IPR025380">
    <property type="entry name" value="DUF4369"/>
</dbReference>
<gene>
    <name evidence="7" type="ORF">J7I43_01080</name>
</gene>
<proteinExistence type="predicted"/>
<dbReference type="PANTHER" id="PTHR42852">
    <property type="entry name" value="THIOL:DISULFIDE INTERCHANGE PROTEIN DSBE"/>
    <property type="match status" value="1"/>
</dbReference>
<sequence length="370" mass="40691">MKPILIAAIVAAPIITFAQSAPSYTIKGHISGVKEPAKVYVGYRSGETYVRDSAEVKNGSFELKGKVAEPIAANLNLQAAGAEGRDFATVYLENTTITITGENKLSDAKIEGGEANRYYAKLQQALAPVVKRGKEMSAEFAALSKEEKATEETRKKREAGYDSVDKARKQIYGAFINANPATVVSLDLLDSYGGLFPEAKDLEPLYNKLSGEVKQTAKGKAYAETIARLKRTEIGAMAPEFVQKDTEGKAVKLSDYRGKYVLVDFWASWCKPCRAENPAVVKAYNEFKSKNFTVLGVSLDNERLRAAWLKAIKDDGLPWTQLIDLDEEKASDIYHVQAIPQNFLIDPKGRIVAKNLRGEELAVKLSEILN</sequence>
<evidence type="ECO:0000259" key="6">
    <source>
        <dbReference type="PROSITE" id="PS51352"/>
    </source>
</evidence>
<keyword evidence="3" id="KW-1015">Disulfide bond</keyword>
<dbReference type="Pfam" id="PF00578">
    <property type="entry name" value="AhpC-TSA"/>
    <property type="match status" value="1"/>
</dbReference>
<evidence type="ECO:0000256" key="3">
    <source>
        <dbReference type="ARBA" id="ARBA00023157"/>
    </source>
</evidence>
<dbReference type="InterPro" id="IPR036249">
    <property type="entry name" value="Thioredoxin-like_sf"/>
</dbReference>
<dbReference type="InterPro" id="IPR013766">
    <property type="entry name" value="Thioredoxin_domain"/>
</dbReference>
<feature type="domain" description="Thioredoxin" evidence="6">
    <location>
        <begin position="232"/>
        <end position="370"/>
    </location>
</feature>
<dbReference type="Gene3D" id="3.40.30.10">
    <property type="entry name" value="Glutaredoxin"/>
    <property type="match status" value="1"/>
</dbReference>
<keyword evidence="5" id="KW-0732">Signal</keyword>
<evidence type="ECO:0000256" key="2">
    <source>
        <dbReference type="ARBA" id="ARBA00022748"/>
    </source>
</evidence>
<dbReference type="RefSeq" id="WP_209142371.1">
    <property type="nucleotide sequence ID" value="NZ_JAGHKP010000001.1"/>
</dbReference>
<comment type="caution">
    <text evidence="7">The sequence shown here is derived from an EMBL/GenBank/DDBJ whole genome shotgun (WGS) entry which is preliminary data.</text>
</comment>